<keyword evidence="1" id="KW-0472">Membrane</keyword>
<dbReference type="Proteomes" id="UP000237673">
    <property type="component" value="Chromosome"/>
</dbReference>
<keyword evidence="1" id="KW-1133">Transmembrane helix</keyword>
<dbReference type="InterPro" id="IPR010351">
    <property type="entry name" value="DUF943"/>
</dbReference>
<keyword evidence="1" id="KW-0812">Transmembrane</keyword>
<organism evidence="2 3">
    <name type="scientific">Mixta calida</name>
    <dbReference type="NCBI Taxonomy" id="665913"/>
    <lineage>
        <taxon>Bacteria</taxon>
        <taxon>Pseudomonadati</taxon>
        <taxon>Pseudomonadota</taxon>
        <taxon>Gammaproteobacteria</taxon>
        <taxon>Enterobacterales</taxon>
        <taxon>Erwiniaceae</taxon>
        <taxon>Mixta</taxon>
    </lineage>
</organism>
<reference evidence="2 3" key="1">
    <citation type="submission" date="2018-01" db="EMBL/GenBank/DDBJ databases">
        <title>Complete and assembled Genome of Pantoea calida DSM22759T.</title>
        <authorList>
            <person name="Stevens M.J.A."/>
            <person name="Zurfluh K."/>
            <person name="Stephan R."/>
        </authorList>
    </citation>
    <scope>NUCLEOTIDE SEQUENCE [LARGE SCALE GENOMIC DNA]</scope>
    <source>
        <strain evidence="2 3">DSM 22759</strain>
    </source>
</reference>
<feature type="transmembrane region" description="Helical" evidence="1">
    <location>
        <begin position="29"/>
        <end position="47"/>
    </location>
</feature>
<gene>
    <name evidence="2" type="ORF">C2E16_15230</name>
</gene>
<dbReference type="EMBL" id="CP026378">
    <property type="protein sequence ID" value="AUY26120.1"/>
    <property type="molecule type" value="Genomic_DNA"/>
</dbReference>
<dbReference type="Pfam" id="PF06092">
    <property type="entry name" value="DUF943"/>
    <property type="match status" value="1"/>
</dbReference>
<evidence type="ECO:0000313" key="2">
    <source>
        <dbReference type="EMBL" id="AUY26120.1"/>
    </source>
</evidence>
<protein>
    <submittedName>
        <fullName evidence="2">DUF943 domain-containing protein</fullName>
    </submittedName>
</protein>
<evidence type="ECO:0000313" key="3">
    <source>
        <dbReference type="Proteomes" id="UP000237673"/>
    </source>
</evidence>
<sequence length="161" mass="19433">MGKLWLPPIYHGNKCRSGIRRHFKKMKKLLYTLIALTLFATGYRLYYPVKIIGIHPLSRNTIVLVVQNFPWTKKGKINWWRKKGPEIFNKLNFKPDDYSVFIYNTRYKKDSGTDEDSDLLCFKEMKTEQNCISKENRPLIVWRYRDGHIEYETESILRRFY</sequence>
<name>A0ABN5HE75_9GAMM</name>
<keyword evidence="3" id="KW-1185">Reference proteome</keyword>
<evidence type="ECO:0000256" key="1">
    <source>
        <dbReference type="SAM" id="Phobius"/>
    </source>
</evidence>
<proteinExistence type="predicted"/>
<accession>A0ABN5HE75</accession>